<proteinExistence type="predicted"/>
<gene>
    <name evidence="2" type="ORF">GTH32_11530</name>
</gene>
<evidence type="ECO:0000256" key="1">
    <source>
        <dbReference type="SAM" id="Phobius"/>
    </source>
</evidence>
<keyword evidence="3" id="KW-1185">Reference proteome</keyword>
<dbReference type="InterPro" id="IPR021244">
    <property type="entry name" value="DUF2802"/>
</dbReference>
<organism evidence="2 3">
    <name type="scientific">Alteromonas profundi</name>
    <dbReference type="NCBI Taxonomy" id="2696062"/>
    <lineage>
        <taxon>Bacteria</taxon>
        <taxon>Pseudomonadati</taxon>
        <taxon>Pseudomonadota</taxon>
        <taxon>Gammaproteobacteria</taxon>
        <taxon>Alteromonadales</taxon>
        <taxon>Alteromonadaceae</taxon>
        <taxon>Alteromonas/Salinimonas group</taxon>
        <taxon>Alteromonas</taxon>
    </lineage>
</organism>
<reference evidence="2 3" key="1">
    <citation type="submission" date="2020-01" db="EMBL/GenBank/DDBJ databases">
        <authorList>
            <person name="Chen J."/>
            <person name="Zhu S."/>
            <person name="Yang J."/>
        </authorList>
    </citation>
    <scope>NUCLEOTIDE SEQUENCE [LARGE SCALE GENOMIC DNA]</scope>
    <source>
        <strain evidence="2 3">345S023</strain>
    </source>
</reference>
<accession>A0A7X5LM08</accession>
<feature type="transmembrane region" description="Helical" evidence="1">
    <location>
        <begin position="13"/>
        <end position="31"/>
    </location>
</feature>
<dbReference type="Proteomes" id="UP000470213">
    <property type="component" value="Unassembled WGS sequence"/>
</dbReference>
<dbReference type="Pfam" id="PF10975">
    <property type="entry name" value="DUF2802"/>
    <property type="match status" value="1"/>
</dbReference>
<name>A0A7X5LM08_9ALTE</name>
<keyword evidence="1" id="KW-1133">Transmembrane helix</keyword>
<dbReference type="AlphaFoldDB" id="A0A7X5LM08"/>
<dbReference type="EMBL" id="JAAAWN010000014">
    <property type="protein sequence ID" value="NDV91813.1"/>
    <property type="molecule type" value="Genomic_DNA"/>
</dbReference>
<keyword evidence="1" id="KW-0812">Transmembrane</keyword>
<sequence>MEMQWVAPTTIELALIVVVIILAALIGVIFVKIRTVYQLLHTHEQQNAQKIAAAEAAVRNFAHQQNEDQARSLVVTRHIQSLQQKFDEFESQIRELKLQDPSLRLYQRAAELVKQGASIEEVMEACDIPRAEAEMLSMVHRQPDTGL</sequence>
<dbReference type="RefSeq" id="WP_163085865.1">
    <property type="nucleotide sequence ID" value="NZ_JAAAWN010000014.1"/>
</dbReference>
<keyword evidence="1" id="KW-0472">Membrane</keyword>
<protein>
    <submittedName>
        <fullName evidence="2">DUF2802 domain-containing protein</fullName>
    </submittedName>
</protein>
<evidence type="ECO:0000313" key="2">
    <source>
        <dbReference type="EMBL" id="NDV91813.1"/>
    </source>
</evidence>
<evidence type="ECO:0000313" key="3">
    <source>
        <dbReference type="Proteomes" id="UP000470213"/>
    </source>
</evidence>
<comment type="caution">
    <text evidence="2">The sequence shown here is derived from an EMBL/GenBank/DDBJ whole genome shotgun (WGS) entry which is preliminary data.</text>
</comment>